<reference evidence="1 2" key="1">
    <citation type="submission" date="2016-10" db="EMBL/GenBank/DDBJ databases">
        <authorList>
            <person name="de Groot N.N."/>
        </authorList>
    </citation>
    <scope>NUCLEOTIDE SEQUENCE [LARGE SCALE GENOMIC DNA]</scope>
    <source>
        <strain evidence="1 2">CGMCC 1.10210</strain>
    </source>
</reference>
<evidence type="ECO:0000313" key="2">
    <source>
        <dbReference type="Proteomes" id="UP000182258"/>
    </source>
</evidence>
<dbReference type="AlphaFoldDB" id="A0A1I1QI84"/>
<gene>
    <name evidence="1" type="ORF">SAMN04488059_12938</name>
</gene>
<evidence type="ECO:0000313" key="1">
    <source>
        <dbReference type="EMBL" id="SFD21692.1"/>
    </source>
</evidence>
<keyword evidence="1" id="KW-0418">Kinase</keyword>
<dbReference type="Gene3D" id="3.40.1190.20">
    <property type="match status" value="1"/>
</dbReference>
<name>A0A1I1QI84_9HYPH</name>
<dbReference type="SUPFAM" id="SSF53613">
    <property type="entry name" value="Ribokinase-like"/>
    <property type="match status" value="1"/>
</dbReference>
<dbReference type="InterPro" id="IPR029056">
    <property type="entry name" value="Ribokinase-like"/>
</dbReference>
<dbReference type="EMBL" id="FOMB01000029">
    <property type="protein sequence ID" value="SFD21692.1"/>
    <property type="molecule type" value="Genomic_DNA"/>
</dbReference>
<dbReference type="RefSeq" id="WP_074797734.1">
    <property type="nucleotide sequence ID" value="NZ_FOMB01000029.1"/>
</dbReference>
<keyword evidence="1" id="KW-0808">Transferase</keyword>
<dbReference type="GO" id="GO:0016301">
    <property type="term" value="F:kinase activity"/>
    <property type="evidence" value="ECO:0007669"/>
    <property type="project" value="UniProtKB-KW"/>
</dbReference>
<organism evidence="1 2">
    <name type="scientific">Devosia psychrophila</name>
    <dbReference type="NCBI Taxonomy" id="728005"/>
    <lineage>
        <taxon>Bacteria</taxon>
        <taxon>Pseudomonadati</taxon>
        <taxon>Pseudomonadota</taxon>
        <taxon>Alphaproteobacteria</taxon>
        <taxon>Hyphomicrobiales</taxon>
        <taxon>Devosiaceae</taxon>
        <taxon>Devosia</taxon>
    </lineage>
</organism>
<protein>
    <submittedName>
        <fullName evidence="1">PfkB family carbohydrate kinase</fullName>
    </submittedName>
</protein>
<dbReference type="Proteomes" id="UP000182258">
    <property type="component" value="Unassembled WGS sequence"/>
</dbReference>
<proteinExistence type="predicted"/>
<dbReference type="STRING" id="728005.SAMN04488059_12938"/>
<accession>A0A1I1QI84</accession>
<sequence length="68" mass="6700">MGAGDSLMAGVLTALAGKQSLTPGRLGMLNEAALVSCLRFGAADASINCRRKGGQPPTGAEVDAVLAA</sequence>